<dbReference type="EMBL" id="RKLR01000008">
    <property type="protein sequence ID" value="MBX0324744.1"/>
    <property type="molecule type" value="Genomic_DNA"/>
</dbReference>
<feature type="transmembrane region" description="Helical" evidence="1">
    <location>
        <begin position="68"/>
        <end position="88"/>
    </location>
</feature>
<feature type="transmembrane region" description="Helical" evidence="1">
    <location>
        <begin position="166"/>
        <end position="188"/>
    </location>
</feature>
<feature type="transmembrane region" description="Helical" evidence="1">
    <location>
        <begin position="138"/>
        <end position="159"/>
    </location>
</feature>
<keyword evidence="1" id="KW-1133">Transmembrane helix</keyword>
<keyword evidence="1" id="KW-0472">Membrane</keyword>
<evidence type="ECO:0000313" key="3">
    <source>
        <dbReference type="Proteomes" id="UP001430377"/>
    </source>
</evidence>
<keyword evidence="3" id="KW-1185">Reference proteome</keyword>
<protein>
    <submittedName>
        <fullName evidence="2">Uncharacterized protein</fullName>
    </submittedName>
</protein>
<accession>A0AAW4PVR7</accession>
<evidence type="ECO:0000313" key="2">
    <source>
        <dbReference type="EMBL" id="MBX0324744.1"/>
    </source>
</evidence>
<organism evidence="2 3">
    <name type="scientific">Haloarcula rubra</name>
    <dbReference type="NCBI Taxonomy" id="2487747"/>
    <lineage>
        <taxon>Archaea</taxon>
        <taxon>Methanobacteriati</taxon>
        <taxon>Methanobacteriota</taxon>
        <taxon>Stenosarchaea group</taxon>
        <taxon>Halobacteria</taxon>
        <taxon>Halobacteriales</taxon>
        <taxon>Haloarculaceae</taxon>
        <taxon>Haloarcula</taxon>
    </lineage>
</organism>
<proteinExistence type="predicted"/>
<evidence type="ECO:0000256" key="1">
    <source>
        <dbReference type="SAM" id="Phobius"/>
    </source>
</evidence>
<name>A0AAW4PVR7_9EURY</name>
<keyword evidence="1" id="KW-0812">Transmembrane</keyword>
<comment type="caution">
    <text evidence="2">The sequence shown here is derived from an EMBL/GenBank/DDBJ whole genome shotgun (WGS) entry which is preliminary data.</text>
</comment>
<dbReference type="AlphaFoldDB" id="A0AAW4PVR7"/>
<dbReference type="Proteomes" id="UP001430377">
    <property type="component" value="Unassembled WGS sequence"/>
</dbReference>
<gene>
    <name evidence="2" type="ORF">EGH21_17095</name>
</gene>
<dbReference type="RefSeq" id="WP_220619686.1">
    <property type="nucleotide sequence ID" value="NZ_RKLR01000008.1"/>
</dbReference>
<reference evidence="2 3" key="1">
    <citation type="submission" date="2021-06" db="EMBL/GenBank/DDBJ databases">
        <title>Halomicroarcula sp. a new haloarchaeum isolated from saline soil.</title>
        <authorList>
            <person name="Duran-Viseras A."/>
            <person name="Sanchez-Porro C."/>
            <person name="Ventosa A."/>
        </authorList>
    </citation>
    <scope>NUCLEOTIDE SEQUENCE [LARGE SCALE GENOMIC DNA]</scope>
    <source>
        <strain evidence="2 3">F13</strain>
    </source>
</reference>
<sequence>MSNDAETGWDSNREGITYEQGQEVLRAQKEDIDDIDDKALRTVRVTALLLGVGATGVRVISISDINNYLAVASLSTFLLSLFFGVVVYDESNEVIGPTSNYLGRMSRYEVDEPWEKDFFHQLEGWIEDNQEIVEKNAYLLRACEIFFVTGLALGAAALLNLETGELLVILILLIVATVVTLLAIGARISDN</sequence>